<dbReference type="AlphaFoldDB" id="E7RLN1"/>
<reference evidence="8" key="1">
    <citation type="submission" date="2011-01" db="EMBL/GenBank/DDBJ databases">
        <authorList>
            <person name="Muzny D."/>
            <person name="Qin X."/>
            <person name="Buhay C."/>
            <person name="Dugan-Rocha S."/>
            <person name="Ding Y."/>
            <person name="Chen G."/>
            <person name="Hawes A."/>
            <person name="Holder M."/>
            <person name="Jhangiani S."/>
            <person name="Johnson A."/>
            <person name="Khan Z."/>
            <person name="Li Z."/>
            <person name="Liu W."/>
            <person name="Liu X."/>
            <person name="Perez L."/>
            <person name="Shen H."/>
            <person name="Wang Q."/>
            <person name="Watt J."/>
            <person name="Xi L."/>
            <person name="Xin Y."/>
            <person name="Zhou J."/>
            <person name="Deng J."/>
            <person name="Jiang H."/>
            <person name="Liu Y."/>
            <person name="Qu J."/>
            <person name="Song X.-Z."/>
            <person name="Zhang L."/>
            <person name="Villasana D."/>
            <person name="Johnson A."/>
            <person name="Liu J."/>
            <person name="Liyanage D."/>
            <person name="Lorensuhewa L."/>
            <person name="Robinson T."/>
            <person name="Song A."/>
            <person name="Song B.-B."/>
            <person name="Dinh H."/>
            <person name="Thornton R."/>
            <person name="Coyle M."/>
            <person name="Francisco L."/>
            <person name="Jackson L."/>
            <person name="Javaid M."/>
            <person name="Korchina V."/>
            <person name="Kovar C."/>
            <person name="Mata R."/>
            <person name="Mathew T."/>
            <person name="Ngo R."/>
            <person name="Nguyen L."/>
            <person name="Nguyen N."/>
            <person name="Okwuonu G."/>
            <person name="Ongeri F."/>
            <person name="Pham C."/>
            <person name="Simmons D."/>
            <person name="Wilczek-Boney K."/>
            <person name="Hale W."/>
            <person name="Jakkamsetti A."/>
            <person name="Pham P."/>
            <person name="Ruth R."/>
            <person name="San Lucas F."/>
            <person name="Warren J."/>
            <person name="Zhang J."/>
            <person name="Zhao Z."/>
            <person name="Zhou C."/>
            <person name="Zhu D."/>
            <person name="Lee S."/>
            <person name="Bess C."/>
            <person name="Blankenburg K."/>
            <person name="Forbes L."/>
            <person name="Fu Q."/>
            <person name="Gubbala S."/>
            <person name="Hirani K."/>
            <person name="Jayaseelan J.C."/>
            <person name="Lara F."/>
            <person name="Munidasa M."/>
            <person name="Palculict T."/>
            <person name="Patil S."/>
            <person name="Pu L.-L."/>
            <person name="Saada N."/>
            <person name="Tang L."/>
            <person name="Weissenberger G."/>
            <person name="Zhu Y."/>
            <person name="Hemphill L."/>
            <person name="Shang Y."/>
            <person name="Youmans B."/>
            <person name="Ayvaz T."/>
            <person name="Ross M."/>
            <person name="Santibanez J."/>
            <person name="Aqrawi P."/>
            <person name="Gross S."/>
            <person name="Joshi V."/>
            <person name="Fowler G."/>
            <person name="Nazareth L."/>
            <person name="Reid J."/>
            <person name="Worley K."/>
            <person name="Petrosino J."/>
            <person name="Highlander S."/>
            <person name="Gibbs R."/>
        </authorList>
    </citation>
    <scope>NUCLEOTIDE SEQUENCE [LARGE SCALE GENOMIC DNA]</scope>
    <source>
        <strain evidence="8">ATCC 33269</strain>
    </source>
</reference>
<evidence type="ECO:0000256" key="4">
    <source>
        <dbReference type="ARBA" id="ARBA00023136"/>
    </source>
</evidence>
<organism evidence="8 9">
    <name type="scientific">Hoylesella oralis ATCC 33269</name>
    <dbReference type="NCBI Taxonomy" id="873533"/>
    <lineage>
        <taxon>Bacteria</taxon>
        <taxon>Pseudomonadati</taxon>
        <taxon>Bacteroidota</taxon>
        <taxon>Bacteroidia</taxon>
        <taxon>Bacteroidales</taxon>
        <taxon>Prevotellaceae</taxon>
        <taxon>Hoylesella</taxon>
    </lineage>
</organism>
<name>E7RLN1_9BACT</name>
<dbReference type="NCBIfam" id="NF033071">
    <property type="entry name" value="SusD"/>
    <property type="match status" value="1"/>
</dbReference>
<evidence type="ECO:0000256" key="6">
    <source>
        <dbReference type="SAM" id="SignalP"/>
    </source>
</evidence>
<dbReference type="EMBL" id="AEPE02000002">
    <property type="protein sequence ID" value="EFZ37662.1"/>
    <property type="molecule type" value="Genomic_DNA"/>
</dbReference>
<sequence>MRHIFVKTAVAGLLALGMASCADDLNISSIDPQTSPSFEDMSLLAKVYGTLGVTGQKGATGAGDISSDEGESGFYRTTFNLQTLPTDECNWAWQTDQDIPQITGISWNSTSVRTQWAYQRLGYDITLCNFYLQETAGKAEDANYKYYRAEVRFLRALHYWYFLDLWHKAPFKDEKSSMTEKPVEKAGKDLYDWIDNELTEIESQLSAIGSFNDSKNYGRVDQGAAYMLHARLALNAPVYTNGVTKAYDKAIEYCDKIINSGAYKLSNVPKTNPTNGLTYSGYAQLFMADNDENTDAMKEIILPIRQDGEKTRSFSGATYLISSTRITGMPYAGTTNCWSCNYARPNLIEKFFPNDDIPMSTVKAPDNLTEAEIIALDAQDGSDTKSIIAAAGDDRALFYAGRGGGIRKLRTDKLNNFLDGISVVKFQNIRTDGKTVHDKEFPDMDIPLIRYAEAFMTRAEAKWRKGDMTAINDVNVLRARANATPLTQLTEQDLIDEWSREFYMEGRRRSDLIRFDMFTGKKYNWAWKGGVPNGQAVDSHFKYYPIPLDDINNNENMHQNADY</sequence>
<keyword evidence="4" id="KW-0472">Membrane</keyword>
<protein>
    <submittedName>
        <fullName evidence="8">SusD family protein</fullName>
    </submittedName>
</protein>
<evidence type="ECO:0000256" key="2">
    <source>
        <dbReference type="ARBA" id="ARBA00006275"/>
    </source>
</evidence>
<proteinExistence type="inferred from homology"/>
<dbReference type="SUPFAM" id="SSF48452">
    <property type="entry name" value="TPR-like"/>
    <property type="match status" value="1"/>
</dbReference>
<keyword evidence="3 6" id="KW-0732">Signal</keyword>
<evidence type="ECO:0000256" key="3">
    <source>
        <dbReference type="ARBA" id="ARBA00022729"/>
    </source>
</evidence>
<feature type="chain" id="PRO_5003224034" evidence="6">
    <location>
        <begin position="23"/>
        <end position="563"/>
    </location>
</feature>
<dbReference type="CDD" id="cd08977">
    <property type="entry name" value="SusD"/>
    <property type="match status" value="1"/>
</dbReference>
<dbReference type="Proteomes" id="UP000005580">
    <property type="component" value="Unassembled WGS sequence"/>
</dbReference>
<dbReference type="Gene3D" id="1.25.40.10">
    <property type="entry name" value="Tetratricopeptide repeat domain"/>
    <property type="match status" value="1"/>
</dbReference>
<comment type="subcellular location">
    <subcellularLocation>
        <location evidence="1">Cell outer membrane</location>
    </subcellularLocation>
</comment>
<feature type="domain" description="RagB/SusD" evidence="7">
    <location>
        <begin position="331"/>
        <end position="563"/>
    </location>
</feature>
<evidence type="ECO:0000256" key="1">
    <source>
        <dbReference type="ARBA" id="ARBA00004442"/>
    </source>
</evidence>
<keyword evidence="5" id="KW-0998">Cell outer membrane</keyword>
<dbReference type="HOGENOM" id="CLU_015553_1_2_10"/>
<evidence type="ECO:0000259" key="7">
    <source>
        <dbReference type="Pfam" id="PF07980"/>
    </source>
</evidence>
<dbReference type="InterPro" id="IPR011990">
    <property type="entry name" value="TPR-like_helical_dom_sf"/>
</dbReference>
<dbReference type="Gene3D" id="1.25.40.390">
    <property type="match status" value="1"/>
</dbReference>
<dbReference type="InterPro" id="IPR012944">
    <property type="entry name" value="SusD_RagB_dom"/>
</dbReference>
<dbReference type="RefSeq" id="WP_004368676.1">
    <property type="nucleotide sequence ID" value="NZ_GL833119.1"/>
</dbReference>
<dbReference type="GO" id="GO:0009279">
    <property type="term" value="C:cell outer membrane"/>
    <property type="evidence" value="ECO:0007669"/>
    <property type="project" value="UniProtKB-SubCell"/>
</dbReference>
<dbReference type="eggNOG" id="COG3637">
    <property type="taxonomic scope" value="Bacteria"/>
</dbReference>
<comment type="caution">
    <text evidence="8">The sequence shown here is derived from an EMBL/GenBank/DDBJ whole genome shotgun (WGS) entry which is preliminary data.</text>
</comment>
<dbReference type="STRING" id="28134.SAMN05444288_0810"/>
<accession>E7RLN1</accession>
<comment type="similarity">
    <text evidence="2">Belongs to the SusD family.</text>
</comment>
<keyword evidence="9" id="KW-1185">Reference proteome</keyword>
<dbReference type="Pfam" id="PF07980">
    <property type="entry name" value="SusD_RagB"/>
    <property type="match status" value="1"/>
</dbReference>
<dbReference type="Gene3D" id="1.10.3780.10">
    <property type="entry name" value="SusD-like"/>
    <property type="match status" value="1"/>
</dbReference>
<evidence type="ECO:0000256" key="5">
    <source>
        <dbReference type="ARBA" id="ARBA00023237"/>
    </source>
</evidence>
<dbReference type="PROSITE" id="PS51257">
    <property type="entry name" value="PROKAR_LIPOPROTEIN"/>
    <property type="match status" value="1"/>
</dbReference>
<gene>
    <name evidence="8" type="primary">susD</name>
    <name evidence="8" type="ORF">HMPREF0663_10031</name>
</gene>
<feature type="signal peptide" evidence="6">
    <location>
        <begin position="1"/>
        <end position="22"/>
    </location>
</feature>
<evidence type="ECO:0000313" key="8">
    <source>
        <dbReference type="EMBL" id="EFZ37662.1"/>
    </source>
</evidence>
<evidence type="ECO:0000313" key="9">
    <source>
        <dbReference type="Proteomes" id="UP000005580"/>
    </source>
</evidence>